<evidence type="ECO:0000313" key="4">
    <source>
        <dbReference type="Proteomes" id="UP000235965"/>
    </source>
</evidence>
<comment type="caution">
    <text evidence="3">The sequence shown here is derived from an EMBL/GenBank/DDBJ whole genome shotgun (WGS) entry which is preliminary data.</text>
</comment>
<feature type="non-terminal residue" evidence="3">
    <location>
        <position position="1"/>
    </location>
</feature>
<feature type="compositionally biased region" description="Basic residues" evidence="1">
    <location>
        <begin position="48"/>
        <end position="58"/>
    </location>
</feature>
<evidence type="ECO:0000256" key="1">
    <source>
        <dbReference type="SAM" id="MobiDB-lite"/>
    </source>
</evidence>
<keyword evidence="4" id="KW-1185">Reference proteome</keyword>
<gene>
    <name evidence="3" type="ORF">B7P43_G08799</name>
</gene>
<evidence type="ECO:0000256" key="2">
    <source>
        <dbReference type="SAM" id="SignalP"/>
    </source>
</evidence>
<organism evidence="3 4">
    <name type="scientific">Cryptotermes secundus</name>
    <dbReference type="NCBI Taxonomy" id="105785"/>
    <lineage>
        <taxon>Eukaryota</taxon>
        <taxon>Metazoa</taxon>
        <taxon>Ecdysozoa</taxon>
        <taxon>Arthropoda</taxon>
        <taxon>Hexapoda</taxon>
        <taxon>Insecta</taxon>
        <taxon>Pterygota</taxon>
        <taxon>Neoptera</taxon>
        <taxon>Polyneoptera</taxon>
        <taxon>Dictyoptera</taxon>
        <taxon>Blattodea</taxon>
        <taxon>Blattoidea</taxon>
        <taxon>Termitoidae</taxon>
        <taxon>Kalotermitidae</taxon>
        <taxon>Cryptotermitinae</taxon>
        <taxon>Cryptotermes</taxon>
    </lineage>
</organism>
<name>A0A2J7QA01_9NEOP</name>
<dbReference type="Proteomes" id="UP000235965">
    <property type="component" value="Unassembled WGS sequence"/>
</dbReference>
<sequence>FLVLLIILQTVGLLGRVISSSQGLSLNTGQQTQNKHPCLVWNSNPRSRLPRGRRQCMP</sequence>
<feature type="compositionally biased region" description="Polar residues" evidence="1">
    <location>
        <begin position="37"/>
        <end position="46"/>
    </location>
</feature>
<protein>
    <submittedName>
        <fullName evidence="3">Uncharacterized protein</fullName>
    </submittedName>
</protein>
<evidence type="ECO:0000313" key="3">
    <source>
        <dbReference type="EMBL" id="PNF25421.1"/>
    </source>
</evidence>
<reference evidence="3 4" key="1">
    <citation type="submission" date="2017-12" db="EMBL/GenBank/DDBJ databases">
        <title>Hemimetabolous genomes reveal molecular basis of termite eusociality.</title>
        <authorList>
            <person name="Harrison M.C."/>
            <person name="Jongepier E."/>
            <person name="Robertson H.M."/>
            <person name="Arning N."/>
            <person name="Bitard-Feildel T."/>
            <person name="Chao H."/>
            <person name="Childers C.P."/>
            <person name="Dinh H."/>
            <person name="Doddapaneni H."/>
            <person name="Dugan S."/>
            <person name="Gowin J."/>
            <person name="Greiner C."/>
            <person name="Han Y."/>
            <person name="Hu H."/>
            <person name="Hughes D.S.T."/>
            <person name="Huylmans A.-K."/>
            <person name="Kemena C."/>
            <person name="Kremer L.P.M."/>
            <person name="Lee S.L."/>
            <person name="Lopez-Ezquerra A."/>
            <person name="Mallet L."/>
            <person name="Monroy-Kuhn J.M."/>
            <person name="Moser A."/>
            <person name="Murali S.C."/>
            <person name="Muzny D.M."/>
            <person name="Otani S."/>
            <person name="Piulachs M.-D."/>
            <person name="Poelchau M."/>
            <person name="Qu J."/>
            <person name="Schaub F."/>
            <person name="Wada-Katsumata A."/>
            <person name="Worley K.C."/>
            <person name="Xie Q."/>
            <person name="Ylla G."/>
            <person name="Poulsen M."/>
            <person name="Gibbs R.A."/>
            <person name="Schal C."/>
            <person name="Richards S."/>
            <person name="Belles X."/>
            <person name="Korb J."/>
            <person name="Bornberg-Bauer E."/>
        </authorList>
    </citation>
    <scope>NUCLEOTIDE SEQUENCE [LARGE SCALE GENOMIC DNA]</scope>
    <source>
        <tissue evidence="3">Whole body</tissue>
    </source>
</reference>
<dbReference type="AlphaFoldDB" id="A0A2J7QA01"/>
<keyword evidence="2" id="KW-0732">Signal</keyword>
<feature type="region of interest" description="Disordered" evidence="1">
    <location>
        <begin position="37"/>
        <end position="58"/>
    </location>
</feature>
<feature type="chain" id="PRO_5014342328" evidence="2">
    <location>
        <begin position="16"/>
        <end position="58"/>
    </location>
</feature>
<feature type="signal peptide" evidence="2">
    <location>
        <begin position="1"/>
        <end position="15"/>
    </location>
</feature>
<dbReference type="InParanoid" id="A0A2J7QA01"/>
<dbReference type="EMBL" id="NEVH01016339">
    <property type="protein sequence ID" value="PNF25421.1"/>
    <property type="molecule type" value="Genomic_DNA"/>
</dbReference>
<proteinExistence type="predicted"/>
<accession>A0A2J7QA01</accession>